<reference evidence="3" key="1">
    <citation type="journal article" date="1995" name="Plant Mol. Biol.">
        <title>Expression of nodulin genes in plant-determined ineffective nodules of pea.</title>
        <authorList>
            <person name="Suganuma N."/>
            <person name="Tamaoki M."/>
            <person name="Kouchi H."/>
        </authorList>
    </citation>
    <scope>NUCLEOTIDE SEQUENCE</scope>
    <source>
        <strain evidence="3">Sparkle</strain>
        <tissue evidence="3">Nodule</tissue>
    </source>
</reference>
<feature type="signal peptide" evidence="1">
    <location>
        <begin position="1"/>
        <end position="24"/>
    </location>
</feature>
<feature type="chain" id="PRO_5036441182" evidence="1">
    <location>
        <begin position="25"/>
        <end position="64"/>
    </location>
</feature>
<protein>
    <submittedName>
        <fullName evidence="4">Nodule-specific cysteine-rich peptide G39</fullName>
    </submittedName>
    <submittedName>
        <fullName evidence="3">Nodule-specific protein</fullName>
    </submittedName>
</protein>
<sequence length="64" mass="7909">MAEILKLFYIWFFYVLLFVTTSHAVERYKLLPYECEVDEDCPRYIHHPQIMKCINLFCRIVYQD</sequence>
<reference evidence="3" key="2">
    <citation type="journal article" date="2002" name="Mol. Plant Microbe Interact.">
        <title>Expression of genes encoding late nodulins characterized by a putative signal peptide and conserved cysteine residues is reduced in ineffective pea nodules.</title>
        <authorList>
            <person name="Kato T."/>
            <person name="Kawashima K."/>
            <person name="Miwa M."/>
            <person name="Mimura Y."/>
            <person name="Tamaoki M."/>
            <person name="Kouchi H."/>
            <person name="Suganuma N."/>
        </authorList>
    </citation>
    <scope>NUCLEOTIDE SEQUENCE</scope>
    <source>
        <strain evidence="3">Sparkle</strain>
        <tissue evidence="3">Nodule</tissue>
    </source>
</reference>
<keyword evidence="1" id="KW-0732">Signal</keyword>
<gene>
    <name evidence="3" type="primary">PsN335</name>
</gene>
<name>Q9AVA1_PEA</name>
<dbReference type="Pfam" id="PF07127">
    <property type="entry name" value="Nodulin_late"/>
    <property type="match status" value="1"/>
</dbReference>
<proteinExistence type="evidence at transcript level"/>
<reference evidence="4" key="3">
    <citation type="journal article" date="2020" name="Mol. Cell">
        <title>Proteome analysis reveals a significant host-specific response in Rhizobium leguminosarum bv viciae endosymbiotic cells.</title>
        <authorList>
            <person name="Duran D."/>
            <person name="Albareda M."/>
            <person name="Marina A."/>
            <person name="Garcia C."/>
            <person name="Ruiz-Argueso T."/>
            <person name="Palacios J."/>
        </authorList>
    </citation>
    <scope>NUCLEOTIDE SEQUENCE</scope>
    <source>
        <tissue evidence="4">Root nodules</tissue>
    </source>
</reference>
<feature type="domain" description="Late nodulin" evidence="2">
    <location>
        <begin position="1"/>
        <end position="59"/>
    </location>
</feature>
<organism evidence="3">
    <name type="scientific">Pisum sativum</name>
    <name type="common">Garden pea</name>
    <name type="synonym">Lathyrus oleraceus</name>
    <dbReference type="NCBI Taxonomy" id="3888"/>
    <lineage>
        <taxon>Eukaryota</taxon>
        <taxon>Viridiplantae</taxon>
        <taxon>Streptophyta</taxon>
        <taxon>Embryophyta</taxon>
        <taxon>Tracheophyta</taxon>
        <taxon>Spermatophyta</taxon>
        <taxon>Magnoliopsida</taxon>
        <taxon>eudicotyledons</taxon>
        <taxon>Gunneridae</taxon>
        <taxon>Pentapetalae</taxon>
        <taxon>rosids</taxon>
        <taxon>fabids</taxon>
        <taxon>Fabales</taxon>
        <taxon>Fabaceae</taxon>
        <taxon>Papilionoideae</taxon>
        <taxon>50 kb inversion clade</taxon>
        <taxon>NPAAA clade</taxon>
        <taxon>Hologalegina</taxon>
        <taxon>IRL clade</taxon>
        <taxon>Fabeae</taxon>
        <taxon>Lathyrus</taxon>
    </lineage>
</organism>
<dbReference type="GO" id="GO:0046872">
    <property type="term" value="F:metal ion binding"/>
    <property type="evidence" value="ECO:0007669"/>
    <property type="project" value="InterPro"/>
</dbReference>
<dbReference type="InterPro" id="IPR009810">
    <property type="entry name" value="Nodulin_late_dom"/>
</dbReference>
<dbReference type="EMBL" id="MT371137">
    <property type="protein sequence ID" value="QQO74655.1"/>
    <property type="molecule type" value="mRNA"/>
</dbReference>
<evidence type="ECO:0000313" key="3">
    <source>
        <dbReference type="EMBL" id="BAB40945.1"/>
    </source>
</evidence>
<dbReference type="AlphaFoldDB" id="Q9AVA1"/>
<accession>Q9AVA1</accession>
<evidence type="ECO:0000313" key="4">
    <source>
        <dbReference type="EMBL" id="QQO74655.1"/>
    </source>
</evidence>
<dbReference type="EMBL" id="AB059552">
    <property type="protein sequence ID" value="BAB40945.1"/>
    <property type="molecule type" value="mRNA"/>
</dbReference>
<evidence type="ECO:0000259" key="2">
    <source>
        <dbReference type="Pfam" id="PF07127"/>
    </source>
</evidence>
<evidence type="ECO:0000256" key="1">
    <source>
        <dbReference type="SAM" id="SignalP"/>
    </source>
</evidence>